<feature type="domain" description="EF-hand" evidence="14">
    <location>
        <begin position="199"/>
        <end position="234"/>
    </location>
</feature>
<dbReference type="EnsemblMetazoa" id="G585.6">
    <property type="protein sequence ID" value="G585.6:cds"/>
    <property type="gene ID" value="G585"/>
</dbReference>
<proteinExistence type="predicted"/>
<dbReference type="GO" id="GO:0015031">
    <property type="term" value="P:protein transport"/>
    <property type="evidence" value="ECO:0007669"/>
    <property type="project" value="UniProtKB-ARBA"/>
</dbReference>
<dbReference type="Gene3D" id="1.10.238.10">
    <property type="entry name" value="EF-hand"/>
    <property type="match status" value="3"/>
</dbReference>
<name>A0A8W8NLZ5_MAGGI</name>
<dbReference type="KEGG" id="crg:105318407"/>
<evidence type="ECO:0000256" key="3">
    <source>
        <dbReference type="ARBA" id="ARBA00022729"/>
    </source>
</evidence>
<dbReference type="InterPro" id="IPR011992">
    <property type="entry name" value="EF-hand-dom_pair"/>
</dbReference>
<dbReference type="EnsemblMetazoa" id="G585.4">
    <property type="protein sequence ID" value="G585.4:cds"/>
    <property type="gene ID" value="G585"/>
</dbReference>
<keyword evidence="5" id="KW-0256">Endoplasmic reticulum</keyword>
<keyword evidence="6" id="KW-0106">Calcium</keyword>
<evidence type="ECO:0000256" key="2">
    <source>
        <dbReference type="ARBA" id="ARBA00022723"/>
    </source>
</evidence>
<dbReference type="RefSeq" id="XP_034311902.1">
    <property type="nucleotide sequence ID" value="XM_034456011.2"/>
</dbReference>
<dbReference type="Proteomes" id="UP000005408">
    <property type="component" value="Unassembled WGS sequence"/>
</dbReference>
<accession>A0A8W8NLZ5</accession>
<comment type="subcellular location">
    <subcellularLocation>
        <location evidence="1">Endoplasmic reticulum lumen</location>
    </subcellularLocation>
</comment>
<evidence type="ECO:0000256" key="10">
    <source>
        <dbReference type="ARBA" id="ARBA00063143"/>
    </source>
</evidence>
<feature type="domain" description="EF-hand" evidence="14">
    <location>
        <begin position="162"/>
        <end position="197"/>
    </location>
</feature>
<evidence type="ECO:0000256" key="11">
    <source>
        <dbReference type="ARBA" id="ARBA00072696"/>
    </source>
</evidence>
<evidence type="ECO:0000256" key="1">
    <source>
        <dbReference type="ARBA" id="ARBA00004319"/>
    </source>
</evidence>
<evidence type="ECO:0000256" key="9">
    <source>
        <dbReference type="ARBA" id="ARBA00056975"/>
    </source>
</evidence>
<feature type="domain" description="EF-hand" evidence="14">
    <location>
        <begin position="86"/>
        <end position="110"/>
    </location>
</feature>
<evidence type="ECO:0000256" key="12">
    <source>
        <dbReference type="SAM" id="MobiDB-lite"/>
    </source>
</evidence>
<keyword evidence="3 13" id="KW-0732">Signal</keyword>
<keyword evidence="8" id="KW-0143">Chaperone</keyword>
<dbReference type="SUPFAM" id="SSF47473">
    <property type="entry name" value="EF-hand"/>
    <property type="match status" value="2"/>
</dbReference>
<dbReference type="PROSITE" id="PS50222">
    <property type="entry name" value="EF_HAND_2"/>
    <property type="match status" value="5"/>
</dbReference>
<dbReference type="PANTHER" id="PTHR10827:SF95">
    <property type="entry name" value="LD34388P"/>
    <property type="match status" value="1"/>
</dbReference>
<evidence type="ECO:0000259" key="14">
    <source>
        <dbReference type="PROSITE" id="PS50222"/>
    </source>
</evidence>
<evidence type="ECO:0000256" key="13">
    <source>
        <dbReference type="SAM" id="SignalP"/>
    </source>
</evidence>
<dbReference type="EnsemblMetazoa" id="G585.2">
    <property type="protein sequence ID" value="G585.2:cds"/>
    <property type="gene ID" value="G585"/>
</dbReference>
<feature type="domain" description="EF-hand" evidence="14">
    <location>
        <begin position="240"/>
        <end position="269"/>
    </location>
</feature>
<evidence type="ECO:0000256" key="4">
    <source>
        <dbReference type="ARBA" id="ARBA00022737"/>
    </source>
</evidence>
<comment type="subunit">
    <text evidence="10">Interacts with PCSK6 (immature form including the propeptide); probably involved in the maturation and the secretion of PCSK6.</text>
</comment>
<evidence type="ECO:0000256" key="6">
    <source>
        <dbReference type="ARBA" id="ARBA00022837"/>
    </source>
</evidence>
<dbReference type="Pfam" id="PF13202">
    <property type="entry name" value="EF-hand_5"/>
    <property type="match status" value="1"/>
</dbReference>
<evidence type="ECO:0000313" key="16">
    <source>
        <dbReference type="Proteomes" id="UP000005408"/>
    </source>
</evidence>
<dbReference type="PANTHER" id="PTHR10827">
    <property type="entry name" value="RETICULOCALBIN"/>
    <property type="match status" value="1"/>
</dbReference>
<dbReference type="Pfam" id="PF13499">
    <property type="entry name" value="EF-hand_7"/>
    <property type="match status" value="2"/>
</dbReference>
<sequence>MKPTLVLIGVAVLLSLQSVWCVQEDPTHGGGHGKEHNPIHKEHYHDGAHDPHYDHEAILGDRQLEKEFDELEPEEAKRRLGVLAGEMDANKDGFVSRDELVQWIMNSFRKLDMEDSLEQFEESDENADNKVTWKEYLSRNHGFNINDFKDYTEEDAVSEFTKVLEEDKKRFDAADLDKDGALKKDEFVAYLYPADFPHMHDVEMERTLQDHDKNKDGIITKEEFLADTDKNDKQLLLLEEERFTDFDKNRDGILDKKEIKDWVLPDNNEAAVEEAEHLIERSDSDKDGKLSIEEIVNNHEDFVGSQATNYGEFLPKDEL</sequence>
<feature type="domain" description="EF-hand" evidence="14">
    <location>
        <begin position="270"/>
        <end position="305"/>
    </location>
</feature>
<dbReference type="FunFam" id="1.10.238.10:FF:000104">
    <property type="entry name" value="calumenin isoform X1"/>
    <property type="match status" value="1"/>
</dbReference>
<dbReference type="GO" id="GO:0005788">
    <property type="term" value="C:endoplasmic reticulum lumen"/>
    <property type="evidence" value="ECO:0007669"/>
    <property type="project" value="UniProtKB-SubCell"/>
</dbReference>
<comment type="function">
    <text evidence="9">Probable molecular chaperone assisting protein biosynthesis and transport in the endoplasmic reticulum. Required for the proper biosynthesis and transport of pulmonary surfactant-associated protein A/SP-A, pulmonary surfactant-associated protein D/SP-D and the lipid transporter ABCA3. By regulating both the proper expression and the degradation through the endoplasmic reticulum-associated protein degradation pathway of these proteins plays a crucial role in pulmonary surfactant homeostasis. Has an anti-fibrotic activity by negatively regulating the secretion of type I and type III collagens. This calcium-binding protein also transiently associates with immature PCSK6 and regulates its secretion.</text>
</comment>
<evidence type="ECO:0000313" key="15">
    <source>
        <dbReference type="EnsemblMetazoa" id="G585.1:cds"/>
    </source>
</evidence>
<feature type="region of interest" description="Disordered" evidence="12">
    <location>
        <begin position="27"/>
        <end position="53"/>
    </location>
</feature>
<keyword evidence="4" id="KW-0677">Repeat</keyword>
<evidence type="ECO:0000256" key="5">
    <source>
        <dbReference type="ARBA" id="ARBA00022824"/>
    </source>
</evidence>
<dbReference type="InterPro" id="IPR002048">
    <property type="entry name" value="EF_hand_dom"/>
</dbReference>
<dbReference type="PROSITE" id="PS00018">
    <property type="entry name" value="EF_HAND_1"/>
    <property type="match status" value="5"/>
</dbReference>
<keyword evidence="7" id="KW-0325">Glycoprotein</keyword>
<dbReference type="InterPro" id="IPR018247">
    <property type="entry name" value="EF_Hand_1_Ca_BS"/>
</dbReference>
<dbReference type="EnsemblMetazoa" id="G585.1">
    <property type="protein sequence ID" value="G585.1:cds"/>
    <property type="gene ID" value="G585"/>
</dbReference>
<protein>
    <recommendedName>
        <fullName evidence="11">Reticulocalbin-3</fullName>
    </recommendedName>
</protein>
<feature type="chain" id="PRO_5042432147" description="Reticulocalbin-3" evidence="13">
    <location>
        <begin position="22"/>
        <end position="319"/>
    </location>
</feature>
<organism evidence="15 16">
    <name type="scientific">Magallana gigas</name>
    <name type="common">Pacific oyster</name>
    <name type="synonym">Crassostrea gigas</name>
    <dbReference type="NCBI Taxonomy" id="29159"/>
    <lineage>
        <taxon>Eukaryota</taxon>
        <taxon>Metazoa</taxon>
        <taxon>Spiralia</taxon>
        <taxon>Lophotrochozoa</taxon>
        <taxon>Mollusca</taxon>
        <taxon>Bivalvia</taxon>
        <taxon>Autobranchia</taxon>
        <taxon>Pteriomorphia</taxon>
        <taxon>Ostreida</taxon>
        <taxon>Ostreoidea</taxon>
        <taxon>Ostreidae</taxon>
        <taxon>Magallana</taxon>
    </lineage>
</organism>
<keyword evidence="2" id="KW-0479">Metal-binding</keyword>
<dbReference type="GO" id="GO:0005509">
    <property type="term" value="F:calcium ion binding"/>
    <property type="evidence" value="ECO:0007669"/>
    <property type="project" value="InterPro"/>
</dbReference>
<dbReference type="AlphaFoldDB" id="A0A8W8NLZ5"/>
<evidence type="ECO:0000256" key="8">
    <source>
        <dbReference type="ARBA" id="ARBA00023186"/>
    </source>
</evidence>
<dbReference type="EnsemblMetazoa" id="G585.3">
    <property type="protein sequence ID" value="G585.3:cds"/>
    <property type="gene ID" value="G585"/>
</dbReference>
<feature type="signal peptide" evidence="13">
    <location>
        <begin position="1"/>
        <end position="21"/>
    </location>
</feature>
<feature type="compositionally biased region" description="Basic and acidic residues" evidence="12">
    <location>
        <begin position="32"/>
        <end position="53"/>
    </location>
</feature>
<dbReference type="SMART" id="SM00054">
    <property type="entry name" value="EFh"/>
    <property type="match status" value="5"/>
</dbReference>
<reference evidence="15" key="1">
    <citation type="submission" date="2022-08" db="UniProtKB">
        <authorList>
            <consortium name="EnsemblMetazoa"/>
        </authorList>
    </citation>
    <scope>IDENTIFICATION</scope>
    <source>
        <strain evidence="15">05x7-T-G4-1.051#20</strain>
    </source>
</reference>
<dbReference type="GeneID" id="105318407"/>
<keyword evidence="16" id="KW-1185">Reference proteome</keyword>
<evidence type="ECO:0000256" key="7">
    <source>
        <dbReference type="ARBA" id="ARBA00023180"/>
    </source>
</evidence>